<dbReference type="AlphaFoldDB" id="A0A4V2JFM0"/>
<evidence type="ECO:0000313" key="1">
    <source>
        <dbReference type="EMBL" id="TBO30450.1"/>
    </source>
</evidence>
<reference evidence="1 2" key="1">
    <citation type="submission" date="2019-02" db="EMBL/GenBank/DDBJ databases">
        <title>Aquabacterium sp. strain KMB7.</title>
        <authorList>
            <person name="Chen W.-M."/>
        </authorList>
    </citation>
    <scope>NUCLEOTIDE SEQUENCE [LARGE SCALE GENOMIC DNA]</scope>
    <source>
        <strain evidence="1 2">KMB7</strain>
    </source>
</reference>
<sequence length="213" mass="23568">MHLALPAAEQPTPEMLMSVAAALAPRQRWQVVLDSWWSPVIAFDVEGSGLQVDEVCAMACARWAELHGGASADWIAQTSFRAGQPQAVVHGWQKTLAETLRDVIRGNHGRLISVQPTLLAVWPSIRRVLAADASRVHWQEEDRELIVTPKAGGGICWEQTAFPKQSRANWLRLHGEDGPQLVPQPSATFRLDWHQQALRLRAWPLCVAEGGQG</sequence>
<comment type="caution">
    <text evidence="1">The sequence shown here is derived from an EMBL/GenBank/DDBJ whole genome shotgun (WGS) entry which is preliminary data.</text>
</comment>
<protein>
    <submittedName>
        <fullName evidence="1">Uncharacterized protein</fullName>
    </submittedName>
</protein>
<evidence type="ECO:0000313" key="2">
    <source>
        <dbReference type="Proteomes" id="UP000292120"/>
    </source>
</evidence>
<dbReference type="EMBL" id="SIXI01000004">
    <property type="protein sequence ID" value="TBO30450.1"/>
    <property type="molecule type" value="Genomic_DNA"/>
</dbReference>
<keyword evidence="2" id="KW-1185">Reference proteome</keyword>
<dbReference type="RefSeq" id="WP_130968440.1">
    <property type="nucleotide sequence ID" value="NZ_SIXI01000004.1"/>
</dbReference>
<accession>A0A4V2JFM0</accession>
<organism evidence="1 2">
    <name type="scientific">Aquabacterium lacunae</name>
    <dbReference type="NCBI Taxonomy" id="2528630"/>
    <lineage>
        <taxon>Bacteria</taxon>
        <taxon>Pseudomonadati</taxon>
        <taxon>Pseudomonadota</taxon>
        <taxon>Betaproteobacteria</taxon>
        <taxon>Burkholderiales</taxon>
        <taxon>Aquabacterium</taxon>
    </lineage>
</organism>
<name>A0A4V2JFM0_9BURK</name>
<proteinExistence type="predicted"/>
<dbReference type="Proteomes" id="UP000292120">
    <property type="component" value="Unassembled WGS sequence"/>
</dbReference>
<gene>
    <name evidence="1" type="ORF">EYS42_12255</name>
</gene>